<reference evidence="2" key="1">
    <citation type="submission" date="2017-04" db="EMBL/GenBank/DDBJ databases">
        <authorList>
            <person name="Varghese N."/>
            <person name="Submissions S."/>
        </authorList>
    </citation>
    <scope>NUCLEOTIDE SEQUENCE [LARGE SCALE GENOMIC DNA]</scope>
    <source>
        <strain evidence="2">DSM 19835</strain>
    </source>
</reference>
<accession>A0A1X7IR18</accession>
<dbReference type="AlphaFoldDB" id="A0A1X7IR18"/>
<evidence type="ECO:0000313" key="1">
    <source>
        <dbReference type="EMBL" id="SMG17495.1"/>
    </source>
</evidence>
<dbReference type="EMBL" id="FXAO01000002">
    <property type="protein sequence ID" value="SMG17495.1"/>
    <property type="molecule type" value="Genomic_DNA"/>
</dbReference>
<evidence type="ECO:0000313" key="2">
    <source>
        <dbReference type="Proteomes" id="UP000193420"/>
    </source>
</evidence>
<proteinExistence type="predicted"/>
<protein>
    <submittedName>
        <fullName evidence="1">Uncharacterized protein</fullName>
    </submittedName>
</protein>
<name>A0A1X7IR18_9FLAO</name>
<gene>
    <name evidence="1" type="ORF">SAMN03080602_00990</name>
</gene>
<organism evidence="1 2">
    <name type="scientific">Arenibacter troitsensis</name>
    <dbReference type="NCBI Taxonomy" id="188872"/>
    <lineage>
        <taxon>Bacteria</taxon>
        <taxon>Pseudomonadati</taxon>
        <taxon>Bacteroidota</taxon>
        <taxon>Flavobacteriia</taxon>
        <taxon>Flavobacteriales</taxon>
        <taxon>Flavobacteriaceae</taxon>
        <taxon>Arenibacter</taxon>
    </lineage>
</organism>
<keyword evidence="2" id="KW-1185">Reference proteome</keyword>
<dbReference type="Proteomes" id="UP000193420">
    <property type="component" value="Unassembled WGS sequence"/>
</dbReference>
<sequence>MHYLNESHILLFIVQILVLLGVARTLGVICESIKIPTLTVKF</sequence>